<organism evidence="1 2">
    <name type="scientific">Smallanthus sonchifolius</name>
    <dbReference type="NCBI Taxonomy" id="185202"/>
    <lineage>
        <taxon>Eukaryota</taxon>
        <taxon>Viridiplantae</taxon>
        <taxon>Streptophyta</taxon>
        <taxon>Embryophyta</taxon>
        <taxon>Tracheophyta</taxon>
        <taxon>Spermatophyta</taxon>
        <taxon>Magnoliopsida</taxon>
        <taxon>eudicotyledons</taxon>
        <taxon>Gunneridae</taxon>
        <taxon>Pentapetalae</taxon>
        <taxon>asterids</taxon>
        <taxon>campanulids</taxon>
        <taxon>Asterales</taxon>
        <taxon>Asteraceae</taxon>
        <taxon>Asteroideae</taxon>
        <taxon>Heliantheae alliance</taxon>
        <taxon>Millerieae</taxon>
        <taxon>Smallanthus</taxon>
    </lineage>
</organism>
<name>A0ACB9JF60_9ASTR</name>
<accession>A0ACB9JF60</accession>
<reference evidence="2" key="1">
    <citation type="journal article" date="2022" name="Mol. Ecol. Resour.">
        <title>The genomes of chicory, endive, great burdock and yacon provide insights into Asteraceae palaeo-polyploidization history and plant inulin production.</title>
        <authorList>
            <person name="Fan W."/>
            <person name="Wang S."/>
            <person name="Wang H."/>
            <person name="Wang A."/>
            <person name="Jiang F."/>
            <person name="Liu H."/>
            <person name="Zhao H."/>
            <person name="Xu D."/>
            <person name="Zhang Y."/>
        </authorList>
    </citation>
    <scope>NUCLEOTIDE SEQUENCE [LARGE SCALE GENOMIC DNA]</scope>
    <source>
        <strain evidence="2">cv. Yunnan</strain>
    </source>
</reference>
<reference evidence="1 2" key="2">
    <citation type="journal article" date="2022" name="Mol. Ecol. Resour.">
        <title>The genomes of chicory, endive, great burdock and yacon provide insights into Asteraceae paleo-polyploidization history and plant inulin production.</title>
        <authorList>
            <person name="Fan W."/>
            <person name="Wang S."/>
            <person name="Wang H."/>
            <person name="Wang A."/>
            <person name="Jiang F."/>
            <person name="Liu H."/>
            <person name="Zhao H."/>
            <person name="Xu D."/>
            <person name="Zhang Y."/>
        </authorList>
    </citation>
    <scope>NUCLEOTIDE SEQUENCE [LARGE SCALE GENOMIC DNA]</scope>
    <source>
        <strain evidence="2">cv. Yunnan</strain>
        <tissue evidence="1">Leaves</tissue>
    </source>
</reference>
<gene>
    <name evidence="1" type="ORF">L1987_12115</name>
</gene>
<evidence type="ECO:0000313" key="1">
    <source>
        <dbReference type="EMBL" id="KAI3818311.1"/>
    </source>
</evidence>
<proteinExistence type="predicted"/>
<protein>
    <submittedName>
        <fullName evidence="1">Uncharacterized protein</fullName>
    </submittedName>
</protein>
<keyword evidence="2" id="KW-1185">Reference proteome</keyword>
<dbReference type="Proteomes" id="UP001056120">
    <property type="component" value="Linkage Group LG04"/>
</dbReference>
<dbReference type="EMBL" id="CM042021">
    <property type="protein sequence ID" value="KAI3818311.1"/>
    <property type="molecule type" value="Genomic_DNA"/>
</dbReference>
<sequence length="67" mass="7224">MNAGITGATTHMTSGISMVTNATPNHGSEKVVVGNDFDRALNHHMRPKPHQLYSLSAMKSGSQDLFK</sequence>
<comment type="caution">
    <text evidence="1">The sequence shown here is derived from an EMBL/GenBank/DDBJ whole genome shotgun (WGS) entry which is preliminary data.</text>
</comment>
<evidence type="ECO:0000313" key="2">
    <source>
        <dbReference type="Proteomes" id="UP001056120"/>
    </source>
</evidence>